<dbReference type="PANTHER" id="PTHR43581">
    <property type="entry name" value="ATP/GTP PHOSPHATASE"/>
    <property type="match status" value="1"/>
</dbReference>
<reference evidence="3 4" key="1">
    <citation type="submission" date="2020-01" db="EMBL/GenBank/DDBJ databases">
        <title>Comparative genomics of meat spoilage bacteria.</title>
        <authorList>
            <person name="Hilgarth M."/>
            <person name="Vogel R.F."/>
        </authorList>
    </citation>
    <scope>NUCLEOTIDE SEQUENCE [LARGE SCALE GENOMIC DNA]</scope>
    <source>
        <strain evidence="3 4">TMW2.2077</strain>
    </source>
</reference>
<proteinExistence type="predicted"/>
<dbReference type="Gene3D" id="3.40.50.300">
    <property type="entry name" value="P-loop containing nucleotide triphosphate hydrolases"/>
    <property type="match status" value="2"/>
</dbReference>
<feature type="domain" description="DUF3696" evidence="1">
    <location>
        <begin position="368"/>
        <end position="415"/>
    </location>
</feature>
<name>A0ABS1ZD29_9PSED</name>
<dbReference type="EMBL" id="JAAEBW010000002">
    <property type="protein sequence ID" value="MBM1194257.1"/>
    <property type="molecule type" value="Genomic_DNA"/>
</dbReference>
<sequence>MITQLRLTSFKAWKDTGNVTLKPVTMLLGTNSSGKSTLIQSLLLLKQTVQSPDRTVHLNLGGDEINDLFNFGGFEDVLNQSAETPRQFSIAFTFQRNGDDRIPGGRFDCNYGQTSSGSVAIQTLTLQTGDRQFKAVRREKGAFSIFVDDETQPRFKGRNYVPERSVAFSADAIAGLDKDGPIVEDLSLAIRRELESISYLGPLRRKPERDYPWNKTKPGDVGSDGRGAIDALLASALLKGEDQSYVVNGVSLWLARMKVADRLEVRQQGRSNRYELIVHRDGIACNLRDVGIGISQVLPVLVVSYFAPSGSTIILEEPEIHLHPLAQSVLAELFVTISRERNVRFIVETHSEHLFRRMQTLLAKQEISTADSAMYFVERDGQAAQLRELNLDEFGRVSNWPIGFFGDALGETREQARLMFERQKGGAA</sequence>
<gene>
    <name evidence="3" type="ORF">GYN02_03570</name>
</gene>
<comment type="caution">
    <text evidence="3">The sequence shown here is derived from an EMBL/GenBank/DDBJ whole genome shotgun (WGS) entry which is preliminary data.</text>
</comment>
<dbReference type="Proteomes" id="UP000809529">
    <property type="component" value="Unassembled WGS sequence"/>
</dbReference>
<dbReference type="InterPro" id="IPR027417">
    <property type="entry name" value="P-loop_NTPase"/>
</dbReference>
<dbReference type="PANTHER" id="PTHR43581:SF2">
    <property type="entry name" value="EXCINUCLEASE ATPASE SUBUNIT"/>
    <property type="match status" value="1"/>
</dbReference>
<organism evidence="3 4">
    <name type="scientific">Pseudomonas weihenstephanensis</name>
    <dbReference type="NCBI Taxonomy" id="1608994"/>
    <lineage>
        <taxon>Bacteria</taxon>
        <taxon>Pseudomonadati</taxon>
        <taxon>Pseudomonadota</taxon>
        <taxon>Gammaproteobacteria</taxon>
        <taxon>Pseudomonadales</taxon>
        <taxon>Pseudomonadaceae</taxon>
        <taxon>Pseudomonas</taxon>
    </lineage>
</organism>
<dbReference type="RefSeq" id="WP_203302176.1">
    <property type="nucleotide sequence ID" value="NZ_JAAEBW010000002.1"/>
</dbReference>
<evidence type="ECO:0000259" key="1">
    <source>
        <dbReference type="Pfam" id="PF12476"/>
    </source>
</evidence>
<accession>A0ABS1ZD29</accession>
<dbReference type="InterPro" id="IPR014592">
    <property type="entry name" value="P-loop_UCP034888"/>
</dbReference>
<evidence type="ECO:0000313" key="4">
    <source>
        <dbReference type="Proteomes" id="UP000809529"/>
    </source>
</evidence>
<evidence type="ECO:0000313" key="3">
    <source>
        <dbReference type="EMBL" id="MBM1194257.1"/>
    </source>
</evidence>
<dbReference type="PIRSF" id="PIRSF034888">
    <property type="entry name" value="P-loop_UCP034888"/>
    <property type="match status" value="1"/>
</dbReference>
<dbReference type="InterPro" id="IPR022532">
    <property type="entry name" value="DUF3696"/>
</dbReference>
<keyword evidence="4" id="KW-1185">Reference proteome</keyword>
<dbReference type="InterPro" id="IPR003959">
    <property type="entry name" value="ATPase_AAA_core"/>
</dbReference>
<dbReference type="SUPFAM" id="SSF52540">
    <property type="entry name" value="P-loop containing nucleoside triphosphate hydrolases"/>
    <property type="match status" value="1"/>
</dbReference>
<dbReference type="InterPro" id="IPR051396">
    <property type="entry name" value="Bact_Antivir_Def_Nuclease"/>
</dbReference>
<dbReference type="Pfam" id="PF12476">
    <property type="entry name" value="DUF3696"/>
    <property type="match status" value="1"/>
</dbReference>
<feature type="domain" description="ATPase AAA-type core" evidence="2">
    <location>
        <begin position="24"/>
        <end position="354"/>
    </location>
</feature>
<protein>
    <submittedName>
        <fullName evidence="3">DUF3696 domain-containing protein</fullName>
    </submittedName>
</protein>
<evidence type="ECO:0000259" key="2">
    <source>
        <dbReference type="Pfam" id="PF13304"/>
    </source>
</evidence>
<dbReference type="Pfam" id="PF13304">
    <property type="entry name" value="AAA_21"/>
    <property type="match status" value="1"/>
</dbReference>